<sequence length="451" mass="51572">MGPSLEDLPKPISFDILLRLSTKRLLICRCVCKPWRNLILDPEFARLHFERAEAFPLIWSSSRTHISRNLYLVEPPEDNPGFESHFQMELETKLKIPLRNAELVMNGEGDANVGCSSKGGVKRKRCLKLRPEEHKLNVVNSCNGLLCLSEPSLNHPFMVCNPITGEFINLPIPTQADESSNREFHSGRVAEIHTLGTRSWKRIGCAPCSSLGYNLGFPTYLSGSLHWLLIDINISDYIISFNFDTERFKSVPPPSNNKFFLIREPPRNFGEMSLDVLRNMSLGTLRGRLCLCDCSCYGYIDLWVMEKYGVQESWKNAFCIGTHTDDARWLCGLYEPMSYLRSGAILFFHRLSKTVFYYDVKEQFSSPKFLKVRGIKSKFEAIAHIPSFISLKDTVTDDDREVLNITSRCAGFKLQGETKALFLEIEDFDTDLDSDFITLYDLQYSDTTRSD</sequence>
<organism evidence="1 2">
    <name type="scientific">Rhododendron molle</name>
    <name type="common">Chinese azalea</name>
    <name type="synonym">Azalea mollis</name>
    <dbReference type="NCBI Taxonomy" id="49168"/>
    <lineage>
        <taxon>Eukaryota</taxon>
        <taxon>Viridiplantae</taxon>
        <taxon>Streptophyta</taxon>
        <taxon>Embryophyta</taxon>
        <taxon>Tracheophyta</taxon>
        <taxon>Spermatophyta</taxon>
        <taxon>Magnoliopsida</taxon>
        <taxon>eudicotyledons</taxon>
        <taxon>Gunneridae</taxon>
        <taxon>Pentapetalae</taxon>
        <taxon>asterids</taxon>
        <taxon>Ericales</taxon>
        <taxon>Ericaceae</taxon>
        <taxon>Ericoideae</taxon>
        <taxon>Rhodoreae</taxon>
        <taxon>Rhododendron</taxon>
    </lineage>
</organism>
<accession>A0ACC0Q058</accession>
<dbReference type="Proteomes" id="UP001062846">
    <property type="component" value="Chromosome 1"/>
</dbReference>
<reference evidence="1" key="1">
    <citation type="submission" date="2022-02" db="EMBL/GenBank/DDBJ databases">
        <title>Plant Genome Project.</title>
        <authorList>
            <person name="Zhang R.-G."/>
        </authorList>
    </citation>
    <scope>NUCLEOTIDE SEQUENCE</scope>
    <source>
        <strain evidence="1">AT1</strain>
    </source>
</reference>
<keyword evidence="2" id="KW-1185">Reference proteome</keyword>
<name>A0ACC0Q058_RHOML</name>
<proteinExistence type="predicted"/>
<dbReference type="EMBL" id="CM046388">
    <property type="protein sequence ID" value="KAI8570799.1"/>
    <property type="molecule type" value="Genomic_DNA"/>
</dbReference>
<gene>
    <name evidence="1" type="ORF">RHMOL_Rhmol01G0064900</name>
</gene>
<evidence type="ECO:0000313" key="1">
    <source>
        <dbReference type="EMBL" id="KAI8570799.1"/>
    </source>
</evidence>
<comment type="caution">
    <text evidence="1">The sequence shown here is derived from an EMBL/GenBank/DDBJ whole genome shotgun (WGS) entry which is preliminary data.</text>
</comment>
<evidence type="ECO:0000313" key="2">
    <source>
        <dbReference type="Proteomes" id="UP001062846"/>
    </source>
</evidence>
<protein>
    <submittedName>
        <fullName evidence="1">Uncharacterized protein</fullName>
    </submittedName>
</protein>